<dbReference type="PANTHER" id="PTHR31223">
    <property type="entry name" value="LOG FAMILY PROTEIN YJL055W"/>
    <property type="match status" value="1"/>
</dbReference>
<dbReference type="GO" id="GO:0005829">
    <property type="term" value="C:cytosol"/>
    <property type="evidence" value="ECO:0007669"/>
    <property type="project" value="TreeGrafter"/>
</dbReference>
<name>A0A846ZD42_9LACO</name>
<gene>
    <name evidence="3" type="ORF">HF966_01665</name>
</gene>
<dbReference type="PANTHER" id="PTHR31223:SF70">
    <property type="entry name" value="LOG FAMILY PROTEIN YJL055W"/>
    <property type="match status" value="1"/>
</dbReference>
<dbReference type="EC" id="3.2.2.n1" evidence="2"/>
<dbReference type="AlphaFoldDB" id="A0A846ZD42"/>
<dbReference type="Proteomes" id="UP000590460">
    <property type="component" value="Unassembled WGS sequence"/>
</dbReference>
<keyword evidence="2" id="KW-0203">Cytokinin biosynthesis</keyword>
<accession>A0A846ZD42</accession>
<evidence type="ECO:0000256" key="1">
    <source>
        <dbReference type="ARBA" id="ARBA00006763"/>
    </source>
</evidence>
<dbReference type="NCBIfam" id="TIGR00730">
    <property type="entry name" value="Rossman fold protein, TIGR00730 family"/>
    <property type="match status" value="1"/>
</dbReference>
<dbReference type="InterPro" id="IPR005269">
    <property type="entry name" value="LOG"/>
</dbReference>
<reference evidence="3 4" key="1">
    <citation type="submission" date="2020-04" db="EMBL/GenBank/DDBJ databases">
        <title>MicrobeNet Type strains.</title>
        <authorList>
            <person name="Nicholson A.C."/>
        </authorList>
    </citation>
    <scope>NUCLEOTIDE SEQUENCE [LARGE SCALE GENOMIC DNA]</scope>
    <source>
        <strain evidence="3 4">CCUG 54536</strain>
    </source>
</reference>
<evidence type="ECO:0000256" key="2">
    <source>
        <dbReference type="RuleBase" id="RU363015"/>
    </source>
</evidence>
<dbReference type="Pfam" id="PF03641">
    <property type="entry name" value="Lysine_decarbox"/>
    <property type="match status" value="1"/>
</dbReference>
<dbReference type="RefSeq" id="WP_168675936.1">
    <property type="nucleotide sequence ID" value="NZ_BPKV01000001.1"/>
</dbReference>
<sequence>MSIRSIAVFMGSQFGVQSEFKTVATTLGAALADQKITLVYGGGRDGLMGVTARTAMAHGGQVIGVSPKNLAEDAISPAEITQLIAVDTMSERKQLLISHADAFIVLPGGFGTLEELSQVISWARIGLHHKPLVLLDVNGFYDHLWAWMNDSVTNGFVDVADMQHVTLCHSVDAALAHIKQY</sequence>
<dbReference type="GO" id="GO:0009691">
    <property type="term" value="P:cytokinin biosynthetic process"/>
    <property type="evidence" value="ECO:0007669"/>
    <property type="project" value="UniProtKB-UniRule"/>
</dbReference>
<evidence type="ECO:0000313" key="4">
    <source>
        <dbReference type="Proteomes" id="UP000590460"/>
    </source>
</evidence>
<organism evidence="3 4">
    <name type="scientific">Leuconostoc holzapfelii</name>
    <dbReference type="NCBI Taxonomy" id="434464"/>
    <lineage>
        <taxon>Bacteria</taxon>
        <taxon>Bacillati</taxon>
        <taxon>Bacillota</taxon>
        <taxon>Bacilli</taxon>
        <taxon>Lactobacillales</taxon>
        <taxon>Lactobacillaceae</taxon>
        <taxon>Leuconostoc</taxon>
    </lineage>
</organism>
<dbReference type="EMBL" id="JAAXPO010000002">
    <property type="protein sequence ID" value="NKZ17904.1"/>
    <property type="molecule type" value="Genomic_DNA"/>
</dbReference>
<proteinExistence type="inferred from homology"/>
<evidence type="ECO:0000313" key="3">
    <source>
        <dbReference type="EMBL" id="NKZ17904.1"/>
    </source>
</evidence>
<comment type="similarity">
    <text evidence="1 2">Belongs to the LOG family.</text>
</comment>
<keyword evidence="2" id="KW-0378">Hydrolase</keyword>
<dbReference type="SUPFAM" id="SSF102405">
    <property type="entry name" value="MCP/YpsA-like"/>
    <property type="match status" value="1"/>
</dbReference>
<dbReference type="InterPro" id="IPR031100">
    <property type="entry name" value="LOG_fam"/>
</dbReference>
<dbReference type="Gene3D" id="3.40.50.450">
    <property type="match status" value="1"/>
</dbReference>
<dbReference type="GO" id="GO:0016799">
    <property type="term" value="F:hydrolase activity, hydrolyzing N-glycosyl compounds"/>
    <property type="evidence" value="ECO:0007669"/>
    <property type="project" value="TreeGrafter"/>
</dbReference>
<protein>
    <recommendedName>
        <fullName evidence="2">Cytokinin riboside 5'-monophosphate phosphoribohydrolase</fullName>
        <ecNumber evidence="2">3.2.2.n1</ecNumber>
    </recommendedName>
</protein>
<comment type="caution">
    <text evidence="3">The sequence shown here is derived from an EMBL/GenBank/DDBJ whole genome shotgun (WGS) entry which is preliminary data.</text>
</comment>